<dbReference type="PIRSF" id="PIRSF017082">
    <property type="entry name" value="YflP"/>
    <property type="match status" value="1"/>
</dbReference>
<name>A0A4Q7NJ29_9BURK</name>
<dbReference type="InterPro" id="IPR042100">
    <property type="entry name" value="Bug_dom1"/>
</dbReference>
<evidence type="ECO:0000256" key="1">
    <source>
        <dbReference type="ARBA" id="ARBA00006987"/>
    </source>
</evidence>
<evidence type="ECO:0000313" key="3">
    <source>
        <dbReference type="Proteomes" id="UP000292445"/>
    </source>
</evidence>
<reference evidence="2 3" key="1">
    <citation type="submission" date="2019-02" db="EMBL/GenBank/DDBJ databases">
        <title>Genomic Encyclopedia of Type Strains, Phase IV (KMG-IV): sequencing the most valuable type-strain genomes for metagenomic binning, comparative biology and taxonomic classification.</title>
        <authorList>
            <person name="Goeker M."/>
        </authorList>
    </citation>
    <scope>NUCLEOTIDE SEQUENCE [LARGE SCALE GENOMIC DNA]</scope>
    <source>
        <strain evidence="2 3">K24</strain>
    </source>
</reference>
<dbReference type="RefSeq" id="WP_130356156.1">
    <property type="nucleotide sequence ID" value="NZ_SGXC01000001.1"/>
</dbReference>
<organism evidence="2 3">
    <name type="scientific">Pigmentiphaga kullae</name>
    <dbReference type="NCBI Taxonomy" id="151784"/>
    <lineage>
        <taxon>Bacteria</taxon>
        <taxon>Pseudomonadati</taxon>
        <taxon>Pseudomonadota</taxon>
        <taxon>Betaproteobacteria</taxon>
        <taxon>Burkholderiales</taxon>
        <taxon>Alcaligenaceae</taxon>
        <taxon>Pigmentiphaga</taxon>
    </lineage>
</organism>
<dbReference type="Pfam" id="PF03401">
    <property type="entry name" value="TctC"/>
    <property type="match status" value="1"/>
</dbReference>
<comment type="caution">
    <text evidence="2">The sequence shown here is derived from an EMBL/GenBank/DDBJ whole genome shotgun (WGS) entry which is preliminary data.</text>
</comment>
<keyword evidence="3" id="KW-1185">Reference proteome</keyword>
<sequence>MDHNRRALLAALPAMAWGMPGGARAQGHAYPTRQMRFIVPFTAGGGNDVLARDIAQPLADILGQPIIVDNKPGAGGNIGADLVARAAPDGYTLLLATNTLTINPFVLRNIPFDVARDLAPVMRIANQPIVIVVNNALPVKNMRELVAYAGEHPDRLNYASPGSGTPHHMAAELFKQVSGIRMVHVPYKGASQALTDLIAGQVQVMFASIISALPFIQSGRVRVIATAEGRRLSLLKGVPTVQESGFPTYSATIWGGVMTTAGTPPAVIDKLAASIRRALDKPGVRSGLVASGFEILPEGPAEFGATVRSDLVQWQAVAQKIGLVPE</sequence>
<proteinExistence type="inferred from homology"/>
<protein>
    <submittedName>
        <fullName evidence="2">Tripartite-type tricarboxylate transporter receptor subunit TctC</fullName>
    </submittedName>
</protein>
<comment type="similarity">
    <text evidence="1">Belongs to the UPF0065 (bug) family.</text>
</comment>
<dbReference type="PANTHER" id="PTHR42928:SF5">
    <property type="entry name" value="BLR1237 PROTEIN"/>
    <property type="match status" value="1"/>
</dbReference>
<dbReference type="PANTHER" id="PTHR42928">
    <property type="entry name" value="TRICARBOXYLATE-BINDING PROTEIN"/>
    <property type="match status" value="1"/>
</dbReference>
<dbReference type="EMBL" id="SGXC01000001">
    <property type="protein sequence ID" value="RZS84832.1"/>
    <property type="molecule type" value="Genomic_DNA"/>
</dbReference>
<dbReference type="AlphaFoldDB" id="A0A4Q7NJ29"/>
<dbReference type="InterPro" id="IPR005064">
    <property type="entry name" value="BUG"/>
</dbReference>
<accession>A0A4Q7NJ29</accession>
<keyword evidence="2" id="KW-0675">Receptor</keyword>
<dbReference type="Gene3D" id="3.40.190.150">
    <property type="entry name" value="Bordetella uptake gene, domain 1"/>
    <property type="match status" value="1"/>
</dbReference>
<dbReference type="SUPFAM" id="SSF53850">
    <property type="entry name" value="Periplasmic binding protein-like II"/>
    <property type="match status" value="1"/>
</dbReference>
<gene>
    <name evidence="2" type="ORF">EV675_0853</name>
</gene>
<evidence type="ECO:0000313" key="2">
    <source>
        <dbReference type="EMBL" id="RZS84832.1"/>
    </source>
</evidence>
<dbReference type="Proteomes" id="UP000292445">
    <property type="component" value="Unassembled WGS sequence"/>
</dbReference>
<dbReference type="Gene3D" id="3.40.190.10">
    <property type="entry name" value="Periplasmic binding protein-like II"/>
    <property type="match status" value="1"/>
</dbReference>
<dbReference type="CDD" id="cd13578">
    <property type="entry name" value="PBP2_Bug27"/>
    <property type="match status" value="1"/>
</dbReference>
<dbReference type="OrthoDB" id="8890377at2"/>